<dbReference type="EMBL" id="JAZAVJ010000219">
    <property type="protein sequence ID" value="KAK7403996.1"/>
    <property type="molecule type" value="Genomic_DNA"/>
</dbReference>
<gene>
    <name evidence="1" type="ORF">QQX98_010223</name>
</gene>
<evidence type="ECO:0000313" key="2">
    <source>
        <dbReference type="Proteomes" id="UP001498476"/>
    </source>
</evidence>
<keyword evidence="2" id="KW-1185">Reference proteome</keyword>
<evidence type="ECO:0000313" key="1">
    <source>
        <dbReference type="EMBL" id="KAK7403996.1"/>
    </source>
</evidence>
<dbReference type="Proteomes" id="UP001498476">
    <property type="component" value="Unassembled WGS sequence"/>
</dbReference>
<dbReference type="InterPro" id="IPR036928">
    <property type="entry name" value="AS_sf"/>
</dbReference>
<name>A0ABR1GQ08_9HYPO</name>
<reference evidence="1 2" key="1">
    <citation type="journal article" date="2025" name="Microbiol. Resour. Announc.">
        <title>Draft genome sequences for Neonectria magnoliae and Neonectria punicea, canker pathogens of Liriodendron tulipifera and Acer saccharum in West Virginia.</title>
        <authorList>
            <person name="Petronek H.M."/>
            <person name="Kasson M.T."/>
            <person name="Metheny A.M."/>
            <person name="Stauder C.M."/>
            <person name="Lovett B."/>
            <person name="Lynch S.C."/>
            <person name="Garnas J.R."/>
            <person name="Kasson L.R."/>
            <person name="Stajich J.E."/>
        </authorList>
    </citation>
    <scope>NUCLEOTIDE SEQUENCE [LARGE SCALE GENOMIC DNA]</scope>
    <source>
        <strain evidence="1 2">NRRL 64653</strain>
    </source>
</reference>
<organism evidence="1 2">
    <name type="scientific">Neonectria punicea</name>
    <dbReference type="NCBI Taxonomy" id="979145"/>
    <lineage>
        <taxon>Eukaryota</taxon>
        <taxon>Fungi</taxon>
        <taxon>Dikarya</taxon>
        <taxon>Ascomycota</taxon>
        <taxon>Pezizomycotina</taxon>
        <taxon>Sordariomycetes</taxon>
        <taxon>Hypocreomycetidae</taxon>
        <taxon>Hypocreales</taxon>
        <taxon>Nectriaceae</taxon>
        <taxon>Neonectria</taxon>
    </lineage>
</organism>
<dbReference type="Gene3D" id="3.90.1300.10">
    <property type="entry name" value="Amidase signature (AS) domain"/>
    <property type="match status" value="1"/>
</dbReference>
<sequence>MEVTACFDTVGTMGKSALDVALACDALSTSKDGSNLARSHRLSRWQMSRWASSAFKSMIRNTLSKLEYRQANEELRKNGAKVVDVYLTPPEEYMIGDTNVDDLIDIILKQQGKNRFERYLKTLQVSKVRTLEEIIHFNEDHENVEFHEGYCPDQDGLAGPVKIVKARR</sequence>
<protein>
    <submittedName>
        <fullName evidence="1">Uncharacterized protein</fullName>
    </submittedName>
</protein>
<accession>A0ABR1GQ08</accession>
<proteinExistence type="predicted"/>
<comment type="caution">
    <text evidence="1">The sequence shown here is derived from an EMBL/GenBank/DDBJ whole genome shotgun (WGS) entry which is preliminary data.</text>
</comment>